<accession>A0A643JQ19</accession>
<protein>
    <recommendedName>
        <fullName evidence="2">DUF1819 family protein</fullName>
    </recommendedName>
</protein>
<organism evidence="1">
    <name type="scientific">Haloferax sp. CBA1149</name>
    <dbReference type="NCBI Taxonomy" id="2650753"/>
    <lineage>
        <taxon>Archaea</taxon>
        <taxon>Methanobacteriati</taxon>
        <taxon>Methanobacteriota</taxon>
        <taxon>Stenosarchaea group</taxon>
        <taxon>Halobacteria</taxon>
        <taxon>Halobacteriales</taxon>
        <taxon>Haloferacaceae</taxon>
        <taxon>Haloferax</taxon>
    </lineage>
</organism>
<dbReference type="AlphaFoldDB" id="A0A643JQ19"/>
<proteinExistence type="predicted"/>
<evidence type="ECO:0008006" key="2">
    <source>
        <dbReference type="Google" id="ProtNLM"/>
    </source>
</evidence>
<sequence>MTDFKHNNDKPSALLTGYSTVRGAELKAIYKTLESQGEVPVSTLEKRFGRPMTSGYETEHIDQSLKFLRAIDMVDVSAQNVVSLSNEDVYSSLSFEARVLHHVRKQPGKQYHLTYIFDVLAKQNCRRVTEENLLEAVKADSDRSFDLTWRGEKIRMWANLFDPLGAISYVNDATDLDENEIIASPTRALMYELLAWYAENGEDSKRFARALKWIDEEFMPVFADRPGVPKLAAGVADVLNDIEMEGAISLQTMSDAGIVASLPRSNGAPRNVATYTVESLPDRPAYWYPLDRNERRLRT</sequence>
<reference evidence="1" key="1">
    <citation type="submission" date="2019-09" db="EMBL/GenBank/DDBJ databases">
        <title>Genomic analysis of Haloferax sp. CBA1149.</title>
        <authorList>
            <person name="Roh S.W."/>
        </authorList>
    </citation>
    <scope>NUCLEOTIDE SEQUENCE</scope>
    <source>
        <strain evidence="1">CBA1149</strain>
    </source>
</reference>
<dbReference type="RefSeq" id="WP_151139925.1">
    <property type="nucleotide sequence ID" value="NZ_VZUS01000006.1"/>
</dbReference>
<comment type="caution">
    <text evidence="1">The sequence shown here is derived from an EMBL/GenBank/DDBJ whole genome shotgun (WGS) entry which is preliminary data.</text>
</comment>
<gene>
    <name evidence="1" type="ORF">Hfx1149_16985</name>
</gene>
<evidence type="ECO:0000313" key="1">
    <source>
        <dbReference type="EMBL" id="KAB1184761.1"/>
    </source>
</evidence>
<name>A0A643JQ19_9EURY</name>
<dbReference type="EMBL" id="VZUS01000006">
    <property type="protein sequence ID" value="KAB1184761.1"/>
    <property type="molecule type" value="Genomic_DNA"/>
</dbReference>